<organism evidence="1">
    <name type="scientific">Anguilla anguilla</name>
    <name type="common">European freshwater eel</name>
    <name type="synonym">Muraena anguilla</name>
    <dbReference type="NCBI Taxonomy" id="7936"/>
    <lineage>
        <taxon>Eukaryota</taxon>
        <taxon>Metazoa</taxon>
        <taxon>Chordata</taxon>
        <taxon>Craniata</taxon>
        <taxon>Vertebrata</taxon>
        <taxon>Euteleostomi</taxon>
        <taxon>Actinopterygii</taxon>
        <taxon>Neopterygii</taxon>
        <taxon>Teleostei</taxon>
        <taxon>Anguilliformes</taxon>
        <taxon>Anguillidae</taxon>
        <taxon>Anguilla</taxon>
    </lineage>
</organism>
<reference evidence="1" key="2">
    <citation type="journal article" date="2015" name="Fish Shellfish Immunol.">
        <title>Early steps in the European eel (Anguilla anguilla)-Vibrio vulnificus interaction in the gills: Role of the RtxA13 toxin.</title>
        <authorList>
            <person name="Callol A."/>
            <person name="Pajuelo D."/>
            <person name="Ebbesson L."/>
            <person name="Teles M."/>
            <person name="MacKenzie S."/>
            <person name="Amaro C."/>
        </authorList>
    </citation>
    <scope>NUCLEOTIDE SEQUENCE</scope>
</reference>
<reference evidence="1" key="1">
    <citation type="submission" date="2014-11" db="EMBL/GenBank/DDBJ databases">
        <authorList>
            <person name="Amaro Gonzalez C."/>
        </authorList>
    </citation>
    <scope>NUCLEOTIDE SEQUENCE</scope>
</reference>
<dbReference type="AlphaFoldDB" id="A0A0E9SQD6"/>
<dbReference type="EMBL" id="GBXM01065702">
    <property type="protein sequence ID" value="JAH42875.1"/>
    <property type="molecule type" value="Transcribed_RNA"/>
</dbReference>
<proteinExistence type="predicted"/>
<accession>A0A0E9SQD6</accession>
<evidence type="ECO:0000313" key="1">
    <source>
        <dbReference type="EMBL" id="JAH42875.1"/>
    </source>
</evidence>
<sequence>MAGYILKQFSLGTFLKGTMIVSNLGLKQASSYPLSYSLQCVPALFLLSGMRYRVHATLRATVHQLSSRGH</sequence>
<name>A0A0E9SQD6_ANGAN</name>
<protein>
    <submittedName>
        <fullName evidence="1">Uncharacterized protein</fullName>
    </submittedName>
</protein>